<organism evidence="6 7">
    <name type="scientific">Beutenbergia cavernae (strain ATCC BAA-8 / DSM 12333 / CCUG 43141 / JCM 11478 / NBRC 16432 / NCIMB 13614 / HKI 0122)</name>
    <dbReference type="NCBI Taxonomy" id="471853"/>
    <lineage>
        <taxon>Bacteria</taxon>
        <taxon>Bacillati</taxon>
        <taxon>Actinomycetota</taxon>
        <taxon>Actinomycetes</taxon>
        <taxon>Micrococcales</taxon>
        <taxon>Beutenbergiaceae</taxon>
        <taxon>Beutenbergia</taxon>
    </lineage>
</organism>
<reference evidence="6 7" key="1">
    <citation type="journal article" date="2009" name="Stand. Genomic Sci.">
        <title>Complete genome sequence of Beutenbergia cavernae type strain (HKI 0122).</title>
        <authorList>
            <person name="Land M."/>
            <person name="Pukall R."/>
            <person name="Abt B."/>
            <person name="Goker M."/>
            <person name="Rohde M."/>
            <person name="Glavina Del Rio T."/>
            <person name="Tice H."/>
            <person name="Copeland A."/>
            <person name="Cheng J.F."/>
            <person name="Lucas S."/>
            <person name="Chen F."/>
            <person name="Nolan M."/>
            <person name="Bruce D."/>
            <person name="Goodwin L."/>
            <person name="Pitluck S."/>
            <person name="Ivanova N."/>
            <person name="Mavromatis K."/>
            <person name="Ovchinnikova G."/>
            <person name="Pati A."/>
            <person name="Chen A."/>
            <person name="Palaniappan K."/>
            <person name="Hauser L."/>
            <person name="Chang Y.J."/>
            <person name="Jefferies C.C."/>
            <person name="Saunders E."/>
            <person name="Brettin T."/>
            <person name="Detter J.C."/>
            <person name="Han C."/>
            <person name="Chain P."/>
            <person name="Bristow J."/>
            <person name="Eisen J.A."/>
            <person name="Markowitz V."/>
            <person name="Hugenholtz P."/>
            <person name="Kyrpides N.C."/>
            <person name="Klenk H.P."/>
            <person name="Lapidus A."/>
        </authorList>
    </citation>
    <scope>NUCLEOTIDE SEQUENCE [LARGE SCALE GENOMIC DNA]</scope>
    <source>
        <strain evidence="7">ATCC BAA-8 / DSM 12333 / NBRC 16432</strain>
    </source>
</reference>
<dbReference type="RefSeq" id="WP_015881966.1">
    <property type="nucleotide sequence ID" value="NC_012669.1"/>
</dbReference>
<dbReference type="OrthoDB" id="2510110at2"/>
<keyword evidence="3" id="KW-0472">Membrane</keyword>
<dbReference type="PROSITE" id="PS51318">
    <property type="entry name" value="TAT"/>
    <property type="match status" value="1"/>
</dbReference>
<protein>
    <submittedName>
        <fullName evidence="6">Extracellular solute-binding protein family 1</fullName>
    </submittedName>
</protein>
<dbReference type="Gene3D" id="3.40.190.10">
    <property type="entry name" value="Periplasmic binding protein-like II"/>
    <property type="match status" value="1"/>
</dbReference>
<dbReference type="InterPro" id="IPR006059">
    <property type="entry name" value="SBP"/>
</dbReference>
<dbReference type="STRING" id="471853.Bcav_1468"/>
<proteinExistence type="predicted"/>
<dbReference type="eggNOG" id="COG1653">
    <property type="taxonomic scope" value="Bacteria"/>
</dbReference>
<name>C5C2P0_BEUC1</name>
<dbReference type="KEGG" id="bcv:Bcav_1468"/>
<evidence type="ECO:0000313" key="7">
    <source>
        <dbReference type="Proteomes" id="UP000007962"/>
    </source>
</evidence>
<dbReference type="SUPFAM" id="SSF53850">
    <property type="entry name" value="Periplasmic binding protein-like II"/>
    <property type="match status" value="1"/>
</dbReference>
<keyword evidence="1" id="KW-1003">Cell membrane</keyword>
<evidence type="ECO:0000256" key="4">
    <source>
        <dbReference type="ARBA" id="ARBA00023139"/>
    </source>
</evidence>
<dbReference type="HOGENOM" id="CLU_031285_10_5_11"/>
<keyword evidence="7" id="KW-1185">Reference proteome</keyword>
<accession>C5C2P0</accession>
<dbReference type="EMBL" id="CP001618">
    <property type="protein sequence ID" value="ACQ79726.1"/>
    <property type="molecule type" value="Genomic_DNA"/>
</dbReference>
<evidence type="ECO:0000313" key="6">
    <source>
        <dbReference type="EMBL" id="ACQ79726.1"/>
    </source>
</evidence>
<dbReference type="InterPro" id="IPR006311">
    <property type="entry name" value="TAT_signal"/>
</dbReference>
<dbReference type="InterPro" id="IPR050490">
    <property type="entry name" value="Bact_solute-bd_prot1"/>
</dbReference>
<dbReference type="AlphaFoldDB" id="C5C2P0"/>
<keyword evidence="2" id="KW-0732">Signal</keyword>
<gene>
    <name evidence="6" type="ordered locus">Bcav_1468</name>
</gene>
<dbReference type="Pfam" id="PF13416">
    <property type="entry name" value="SBP_bac_8"/>
    <property type="match status" value="1"/>
</dbReference>
<keyword evidence="5" id="KW-0449">Lipoprotein</keyword>
<keyword evidence="4" id="KW-0564">Palmitate</keyword>
<dbReference type="PANTHER" id="PTHR43649:SF33">
    <property type="entry name" value="POLYGALACTURONAN_RHAMNOGALACTURONAN-BINDING PROTEIN YTCQ"/>
    <property type="match status" value="1"/>
</dbReference>
<sequence length="457" mass="48129">MAVPRLTRPTRAQLSRRGFLAAGAGTAGLTGLALAGCRGPGASDSAAFDYMTWGSSFEADGVNAALDAFADEKGIDAKPLNVPYDEYAAKLNSLIAAGTPPDAGYVQEGMAMQLGEQGKVVSIADRDEFAGWLPIAKHYWDEENAVGVIALEVITMFHSVEAVQAAGVAPPATMDTSWDWDTFVEQADALTKDASGRSPSESGFDAGDVRQYGVAVPTDLPTLHSLFASNGLSLFNEDGTECLIASPEAIEVVQALSDLIYTHRVAPTPAQASAMGSGSALLLESGRVAMVMGGQWSLIDLAAGDLEYGLGVHPTFGVPAICVVGGANAAFVDSGNEDLALEWMAYEASPETVSLYRDGLWMPMEEKYYTDDELISTWVNDDVHTPAYRTACVDPLVQHGVPYFSFKIKNFPEIEGVLGGGIAPIFAEQTDVAAALEALAAEVAPLMQGAYPDLVEG</sequence>
<dbReference type="PANTHER" id="PTHR43649">
    <property type="entry name" value="ARABINOSE-BINDING PROTEIN-RELATED"/>
    <property type="match status" value="1"/>
</dbReference>
<evidence type="ECO:0000256" key="2">
    <source>
        <dbReference type="ARBA" id="ARBA00022729"/>
    </source>
</evidence>
<evidence type="ECO:0000256" key="1">
    <source>
        <dbReference type="ARBA" id="ARBA00022475"/>
    </source>
</evidence>
<dbReference type="Proteomes" id="UP000007962">
    <property type="component" value="Chromosome"/>
</dbReference>
<evidence type="ECO:0000256" key="3">
    <source>
        <dbReference type="ARBA" id="ARBA00023136"/>
    </source>
</evidence>
<evidence type="ECO:0000256" key="5">
    <source>
        <dbReference type="ARBA" id="ARBA00023288"/>
    </source>
</evidence>